<dbReference type="EMBL" id="CP033915">
    <property type="protein sequence ID" value="AZA87342.1"/>
    <property type="molecule type" value="Genomic_DNA"/>
</dbReference>
<evidence type="ECO:0000313" key="5">
    <source>
        <dbReference type="Proteomes" id="UP000281741"/>
    </source>
</evidence>
<feature type="transmembrane region" description="Helical" evidence="1">
    <location>
        <begin position="36"/>
        <end position="56"/>
    </location>
</feature>
<evidence type="ECO:0000256" key="1">
    <source>
        <dbReference type="SAM" id="Phobius"/>
    </source>
</evidence>
<dbReference type="RefSeq" id="WP_164462431.1">
    <property type="nucleotide sequence ID" value="NZ_CP033915.1"/>
</dbReference>
<evidence type="ECO:0000313" key="2">
    <source>
        <dbReference type="EMBL" id="AZA87342.1"/>
    </source>
</evidence>
<name>A0AAD0YEQ8_9FLAO</name>
<feature type="transmembrane region" description="Helical" evidence="1">
    <location>
        <begin position="12"/>
        <end position="30"/>
    </location>
</feature>
<accession>A0AAD0YEQ8</accession>
<organism evidence="2 4">
    <name type="scientific">Chryseobacterium shandongense</name>
    <dbReference type="NCBI Taxonomy" id="1493872"/>
    <lineage>
        <taxon>Bacteria</taxon>
        <taxon>Pseudomonadati</taxon>
        <taxon>Bacteroidota</taxon>
        <taxon>Flavobacteriia</taxon>
        <taxon>Flavobacteriales</taxon>
        <taxon>Weeksellaceae</taxon>
        <taxon>Chryseobacterium group</taxon>
        <taxon>Chryseobacterium</taxon>
    </lineage>
</organism>
<dbReference type="Proteomes" id="UP000274073">
    <property type="component" value="Chromosome"/>
</dbReference>
<evidence type="ECO:0000313" key="4">
    <source>
        <dbReference type="Proteomes" id="UP000274073"/>
    </source>
</evidence>
<keyword evidence="1" id="KW-0472">Membrane</keyword>
<keyword evidence="1" id="KW-1133">Transmembrane helix</keyword>
<proteinExistence type="predicted"/>
<dbReference type="EMBL" id="CP033912">
    <property type="protein sequence ID" value="AZA95842.1"/>
    <property type="molecule type" value="Genomic_DNA"/>
</dbReference>
<reference evidence="4 5" key="1">
    <citation type="submission" date="2018-11" db="EMBL/GenBank/DDBJ databases">
        <title>Proposal to divide the Flavobacteriaceae and reorganize its genera based on Amino Acid Identity values calculated from whole genome sequences.</title>
        <authorList>
            <person name="Nicholson A.C."/>
            <person name="Gulvik C.A."/>
            <person name="Whitney A.M."/>
            <person name="Humrighouse B.W."/>
            <person name="Bell M."/>
            <person name="Holmes B."/>
            <person name="Steigerwalt A.G."/>
            <person name="Villarma A."/>
            <person name="Sheth M."/>
            <person name="Batra D."/>
            <person name="Pryor J."/>
            <person name="Bernardet J.-F."/>
            <person name="Hugo C."/>
            <person name="Kampfer P."/>
            <person name="Newman J."/>
            <person name="McQuiston J.R."/>
        </authorList>
    </citation>
    <scope>NUCLEOTIDE SEQUENCE [LARGE SCALE GENOMIC DNA]</scope>
    <source>
        <strain evidence="2 4">G0207</strain>
        <strain evidence="3 5">H5143</strain>
    </source>
</reference>
<dbReference type="AlphaFoldDB" id="A0AAD0YEQ8"/>
<evidence type="ECO:0000313" key="3">
    <source>
        <dbReference type="EMBL" id="AZA95842.1"/>
    </source>
</evidence>
<gene>
    <name evidence="2" type="ORF">EG349_11310</name>
    <name evidence="3" type="ORF">EG353_09765</name>
</gene>
<keyword evidence="1" id="KW-0812">Transmembrane</keyword>
<protein>
    <submittedName>
        <fullName evidence="2">Uncharacterized protein</fullName>
    </submittedName>
</protein>
<keyword evidence="5" id="KW-1185">Reference proteome</keyword>
<dbReference type="Proteomes" id="UP000281741">
    <property type="component" value="Chromosome"/>
</dbReference>
<sequence length="64" mass="6888">MNILAINAFQILIGFILTAVLYAAAVAVLFKNKSGILPYIALIIFPVIGPLGIIIGDYTNKKIQ</sequence>